<dbReference type="GO" id="GO:0019646">
    <property type="term" value="P:aerobic electron transport chain"/>
    <property type="evidence" value="ECO:0007669"/>
    <property type="project" value="TreeGrafter"/>
</dbReference>
<keyword evidence="4" id="KW-0560">Oxidoreductase</keyword>
<evidence type="ECO:0000313" key="7">
    <source>
        <dbReference type="EMBL" id="CAJ1970364.1"/>
    </source>
</evidence>
<feature type="signal peptide" evidence="5">
    <location>
        <begin position="1"/>
        <end position="17"/>
    </location>
</feature>
<evidence type="ECO:0000256" key="2">
    <source>
        <dbReference type="ARBA" id="ARBA00022630"/>
    </source>
</evidence>
<feature type="domain" description="FAD/NAD(P)-binding" evidence="6">
    <location>
        <begin position="49"/>
        <end position="408"/>
    </location>
</feature>
<keyword evidence="5" id="KW-0732">Signal</keyword>
<gene>
    <name evidence="7" type="ORF">CYCCA115_LOCUS24383</name>
</gene>
<evidence type="ECO:0000256" key="3">
    <source>
        <dbReference type="ARBA" id="ARBA00022827"/>
    </source>
</evidence>
<reference evidence="7" key="1">
    <citation type="submission" date="2023-08" db="EMBL/GenBank/DDBJ databases">
        <authorList>
            <person name="Audoor S."/>
            <person name="Bilcke G."/>
        </authorList>
    </citation>
    <scope>NUCLEOTIDE SEQUENCE</scope>
</reference>
<keyword evidence="3" id="KW-0274">FAD</keyword>
<feature type="chain" id="PRO_5041944277" description="FAD/NAD(P)-binding domain-containing protein" evidence="5">
    <location>
        <begin position="18"/>
        <end position="574"/>
    </location>
</feature>
<evidence type="ECO:0000259" key="6">
    <source>
        <dbReference type="Pfam" id="PF07992"/>
    </source>
</evidence>
<dbReference type="GO" id="GO:0003955">
    <property type="term" value="F:NAD(P)H dehydrogenase (quinone) activity"/>
    <property type="evidence" value="ECO:0007669"/>
    <property type="project" value="TreeGrafter"/>
</dbReference>
<dbReference type="EMBL" id="CAKOGP040002502">
    <property type="protein sequence ID" value="CAJ1970364.1"/>
    <property type="molecule type" value="Genomic_DNA"/>
</dbReference>
<comment type="caution">
    <text evidence="7">The sequence shown here is derived from an EMBL/GenBank/DDBJ whole genome shotgun (WGS) entry which is preliminary data.</text>
</comment>
<dbReference type="InterPro" id="IPR051169">
    <property type="entry name" value="NADH-Q_oxidoreductase"/>
</dbReference>
<comment type="cofactor">
    <cofactor evidence="1">
        <name>FAD</name>
        <dbReference type="ChEBI" id="CHEBI:57692"/>
    </cofactor>
</comment>
<evidence type="ECO:0000256" key="5">
    <source>
        <dbReference type="SAM" id="SignalP"/>
    </source>
</evidence>
<protein>
    <recommendedName>
        <fullName evidence="6">FAD/NAD(P)-binding domain-containing protein</fullName>
    </recommendedName>
</protein>
<dbReference type="InterPro" id="IPR036188">
    <property type="entry name" value="FAD/NAD-bd_sf"/>
</dbReference>
<dbReference type="Proteomes" id="UP001295423">
    <property type="component" value="Unassembled WGS sequence"/>
</dbReference>
<dbReference type="SUPFAM" id="SSF51905">
    <property type="entry name" value="FAD/NAD(P)-binding domain"/>
    <property type="match status" value="2"/>
</dbReference>
<dbReference type="Gene3D" id="3.50.50.100">
    <property type="match status" value="1"/>
</dbReference>
<dbReference type="PANTHER" id="PTHR42913">
    <property type="entry name" value="APOPTOSIS-INDUCING FACTOR 1"/>
    <property type="match status" value="1"/>
</dbReference>
<name>A0AAD2GD26_9STRA</name>
<keyword evidence="2" id="KW-0285">Flavoprotein</keyword>
<evidence type="ECO:0000256" key="1">
    <source>
        <dbReference type="ARBA" id="ARBA00001974"/>
    </source>
</evidence>
<dbReference type="InterPro" id="IPR023753">
    <property type="entry name" value="FAD/NAD-binding_dom"/>
</dbReference>
<accession>A0AAD2GD26</accession>
<keyword evidence="8" id="KW-1185">Reference proteome</keyword>
<sequence>MRLSHLIAISYIALAEGFLSKISQQIPSGGLTDFALHGTATTTNINTCDVAIFGGGFGGLYSALSLSREAQKKGKKLDIAIVDPSTQFVFLPLLYDLTVGTATSAEVCPTYKDILKGTGVRHIQASLDCFTSDDFQSATLFLCNHNNEISNNSTKLELSFRSSILAVGSSPESTLASVPGATENVQPFYTQKDAKETSRILEDLEDQAIGSMPKTSPPKIAIVGGGYGGVELAACIKRRIPESKVRLLTRGPPMKGTRAEQLVDKALLKLGVEVELSSVQEITKGEEGNDIFVKRKLVNAGDDDNDEENDKISKEPWSVVFWTAGAGPSSPVSGDMDGLLKSDSGRLAVESTLRCISNNQQSSASSSFPKRNSVWALGDCAEILVNKEYAGVVVPATPKTAQAAMQQADIVAQNVLAELTVNSEAASKEFQYQDLGTMLSLGGPNAAVMAPIEESPLAPVFKPLLDTARLGFGFADEAFVNLSKSPLVATLGLSPVVDSIETLGLSLGGYGLGVDSDTSPGTLSGTLTGAARRALYAVRMPTNKQRATAAASAAISTAAALAKEAAQNLEKQQQ</sequence>
<dbReference type="Pfam" id="PF07992">
    <property type="entry name" value="Pyr_redox_2"/>
    <property type="match status" value="1"/>
</dbReference>
<dbReference type="AlphaFoldDB" id="A0AAD2GD26"/>
<dbReference type="PRINTS" id="PR00411">
    <property type="entry name" value="PNDRDTASEI"/>
</dbReference>
<evidence type="ECO:0000313" key="8">
    <source>
        <dbReference type="Proteomes" id="UP001295423"/>
    </source>
</evidence>
<organism evidence="7 8">
    <name type="scientific">Cylindrotheca closterium</name>
    <dbReference type="NCBI Taxonomy" id="2856"/>
    <lineage>
        <taxon>Eukaryota</taxon>
        <taxon>Sar</taxon>
        <taxon>Stramenopiles</taxon>
        <taxon>Ochrophyta</taxon>
        <taxon>Bacillariophyta</taxon>
        <taxon>Bacillariophyceae</taxon>
        <taxon>Bacillariophycidae</taxon>
        <taxon>Bacillariales</taxon>
        <taxon>Bacillariaceae</taxon>
        <taxon>Cylindrotheca</taxon>
    </lineage>
</organism>
<dbReference type="PANTHER" id="PTHR42913:SF4">
    <property type="entry name" value="ALTERNATIVE NAD(P)H-UBIQUINONE OXIDOREDUCTASE C1, CHLOROPLASTIC_MITOCHONDRIAL"/>
    <property type="match status" value="1"/>
</dbReference>
<dbReference type="PRINTS" id="PR00368">
    <property type="entry name" value="FADPNR"/>
</dbReference>
<proteinExistence type="predicted"/>
<evidence type="ECO:0000256" key="4">
    <source>
        <dbReference type="ARBA" id="ARBA00023002"/>
    </source>
</evidence>